<dbReference type="Gene3D" id="3.40.30.10">
    <property type="entry name" value="Glutaredoxin"/>
    <property type="match status" value="1"/>
</dbReference>
<dbReference type="Pfam" id="PF13098">
    <property type="entry name" value="Thioredoxin_2"/>
    <property type="match status" value="1"/>
</dbReference>
<protein>
    <recommendedName>
        <fullName evidence="2">Thioredoxin-like fold domain-containing protein</fullName>
    </recommendedName>
</protein>
<comment type="caution">
    <text evidence="3">The sequence shown here is derived from an EMBL/GenBank/DDBJ whole genome shotgun (WGS) entry which is preliminary data.</text>
</comment>
<evidence type="ECO:0000313" key="4">
    <source>
        <dbReference type="Proteomes" id="UP000537126"/>
    </source>
</evidence>
<dbReference type="PROSITE" id="PS00194">
    <property type="entry name" value="THIOREDOXIN_1"/>
    <property type="match status" value="1"/>
</dbReference>
<evidence type="ECO:0000259" key="2">
    <source>
        <dbReference type="Pfam" id="PF13098"/>
    </source>
</evidence>
<sequence>MPWLLLVLECCFLCLCGFSAWSQEVKLSKKYHLVHLYREGCVPCAQLDSLLGGWVSAQDSLLYEKRHYAHETVPSGQLPALLLYAPDGSLKWQKSGFRAYEWARQMQTQALEKRMLARYDSASVAMPREWQEVLKIAKRSGQLLLVWLTHAECYACKRLFVETWLEDSLRLRLQPYFTPYLADISQFSSRPLRALLHYRSLPALFIVNTKERKQAEIAGYLPAPLLTDSLLSTLNNLDAAALFDYEQHYRAALRKAKNNQYRLIWAVIAEKDCASCQEIFEQYVQYPPLRTWSRRHAIAGYFLFRQLPERYKLRFFNEETPFVLLLSPEGNIIEHFAPCPPPAALYDRLLQH</sequence>
<dbReference type="InterPro" id="IPR012336">
    <property type="entry name" value="Thioredoxin-like_fold"/>
</dbReference>
<reference evidence="3 4" key="1">
    <citation type="submission" date="2020-03" db="EMBL/GenBank/DDBJ databases">
        <title>Genomic Encyclopedia of Type Strains, Phase IV (KMG-IV): sequencing the most valuable type-strain genomes for metagenomic binning, comparative biology and taxonomic classification.</title>
        <authorList>
            <person name="Goeker M."/>
        </authorList>
    </citation>
    <scope>NUCLEOTIDE SEQUENCE [LARGE SCALE GENOMIC DNA]</scope>
    <source>
        <strain evidence="3 4">DSM 5718</strain>
    </source>
</reference>
<dbReference type="EMBL" id="JAASRN010000002">
    <property type="protein sequence ID" value="NIK73998.1"/>
    <property type="molecule type" value="Genomic_DNA"/>
</dbReference>
<evidence type="ECO:0000313" key="3">
    <source>
        <dbReference type="EMBL" id="NIK73998.1"/>
    </source>
</evidence>
<accession>A0A846MQR8</accession>
<proteinExistence type="predicted"/>
<gene>
    <name evidence="3" type="ORF">FHS56_001511</name>
</gene>
<dbReference type="InterPro" id="IPR017937">
    <property type="entry name" value="Thioredoxin_CS"/>
</dbReference>
<dbReference type="RefSeq" id="WP_166919258.1">
    <property type="nucleotide sequence ID" value="NZ_JAASRN010000002.1"/>
</dbReference>
<feature type="domain" description="Thioredoxin-like fold" evidence="2">
    <location>
        <begin position="137"/>
        <end position="226"/>
    </location>
</feature>
<dbReference type="AlphaFoldDB" id="A0A846MQR8"/>
<dbReference type="Proteomes" id="UP000537126">
    <property type="component" value="Unassembled WGS sequence"/>
</dbReference>
<dbReference type="SUPFAM" id="SSF52833">
    <property type="entry name" value="Thioredoxin-like"/>
    <property type="match status" value="2"/>
</dbReference>
<keyword evidence="4" id="KW-1185">Reference proteome</keyword>
<organism evidence="3 4">
    <name type="scientific">Thermonema lapsum</name>
    <dbReference type="NCBI Taxonomy" id="28195"/>
    <lineage>
        <taxon>Bacteria</taxon>
        <taxon>Pseudomonadati</taxon>
        <taxon>Bacteroidota</taxon>
        <taxon>Cytophagia</taxon>
        <taxon>Cytophagales</taxon>
        <taxon>Thermonemataceae</taxon>
        <taxon>Thermonema</taxon>
    </lineage>
</organism>
<dbReference type="InterPro" id="IPR036249">
    <property type="entry name" value="Thioredoxin-like_sf"/>
</dbReference>
<keyword evidence="1" id="KW-0676">Redox-active center</keyword>
<evidence type="ECO:0000256" key="1">
    <source>
        <dbReference type="ARBA" id="ARBA00023284"/>
    </source>
</evidence>
<name>A0A846MQR8_9BACT</name>